<keyword evidence="1" id="KW-0812">Transmembrane</keyword>
<evidence type="ECO:0000259" key="2">
    <source>
        <dbReference type="Pfam" id="PF06916"/>
    </source>
</evidence>
<reference evidence="3 4" key="1">
    <citation type="submission" date="2018-07" db="EMBL/GenBank/DDBJ databases">
        <title>The complete nuclear genome of the prasinophyte Chloropicon primus (CCMP1205).</title>
        <authorList>
            <person name="Pombert J.-F."/>
            <person name="Otis C."/>
            <person name="Turmel M."/>
            <person name="Lemieux C."/>
        </authorList>
    </citation>
    <scope>NUCLEOTIDE SEQUENCE [LARGE SCALE GENOMIC DNA]</scope>
    <source>
        <strain evidence="3 4">CCMP1205</strain>
    </source>
</reference>
<evidence type="ECO:0000313" key="4">
    <source>
        <dbReference type="Proteomes" id="UP000316726"/>
    </source>
</evidence>
<dbReference type="PANTHER" id="PTHR21377">
    <property type="entry name" value="PROTEIN FAM210B, MITOCHONDRIAL"/>
    <property type="match status" value="1"/>
</dbReference>
<keyword evidence="1" id="KW-0472">Membrane</keyword>
<feature type="transmembrane region" description="Helical" evidence="1">
    <location>
        <begin position="350"/>
        <end position="369"/>
    </location>
</feature>
<dbReference type="Proteomes" id="UP000316726">
    <property type="component" value="Chromosome 7"/>
</dbReference>
<proteinExistence type="predicted"/>
<dbReference type="PANTHER" id="PTHR21377:SF0">
    <property type="entry name" value="PROTEIN FAM210B, MITOCHONDRIAL"/>
    <property type="match status" value="1"/>
</dbReference>
<gene>
    <name evidence="3" type="ORF">A3770_07p48430</name>
</gene>
<name>A0A5B8MRP8_9CHLO</name>
<protein>
    <recommendedName>
        <fullName evidence="2">DUF1279 domain-containing protein</fullName>
    </recommendedName>
</protein>
<keyword evidence="4" id="KW-1185">Reference proteome</keyword>
<dbReference type="EMBL" id="CP031040">
    <property type="protein sequence ID" value="QDZ22325.1"/>
    <property type="molecule type" value="Genomic_DNA"/>
</dbReference>
<feature type="transmembrane region" description="Helical" evidence="1">
    <location>
        <begin position="276"/>
        <end position="297"/>
    </location>
</feature>
<keyword evidence="1" id="KW-1133">Transmembrane helix</keyword>
<dbReference type="AlphaFoldDB" id="A0A5B8MRP8"/>
<evidence type="ECO:0000313" key="3">
    <source>
        <dbReference type="EMBL" id="QDZ22325.1"/>
    </source>
</evidence>
<organism evidence="3 4">
    <name type="scientific">Chloropicon primus</name>
    <dbReference type="NCBI Taxonomy" id="1764295"/>
    <lineage>
        <taxon>Eukaryota</taxon>
        <taxon>Viridiplantae</taxon>
        <taxon>Chlorophyta</taxon>
        <taxon>Chloropicophyceae</taxon>
        <taxon>Chloropicales</taxon>
        <taxon>Chloropicaceae</taxon>
        <taxon>Chloropicon</taxon>
    </lineage>
</organism>
<evidence type="ECO:0000256" key="1">
    <source>
        <dbReference type="SAM" id="Phobius"/>
    </source>
</evidence>
<feature type="transmembrane region" description="Helical" evidence="1">
    <location>
        <begin position="148"/>
        <end position="169"/>
    </location>
</feature>
<dbReference type="Pfam" id="PF06916">
    <property type="entry name" value="FAM210A-B_dom"/>
    <property type="match status" value="1"/>
</dbReference>
<sequence length="374" mass="39927">MAVTSSVRLLGKSRRCVSEARTAWARLLSSCHEPRLSPSALLFAPSTRFSFTRTTTTTTTLGCSYYTTASYEAGLGGRTVSSLLGMMEDRGNQGRIDFGFGLGRFSPARLYTSVADKERKGAGEGEEASVSGSSEPTSKIAMIQKYGVTFMMCWGTLYAVPLAGIYGALSTGLVGGADAIQILKHAGLDKLGIDITLINPTFGNVALSYGINEVLEVVRLPLAIAVTPVVAKLLGRRAAQSSQGSGESGAGEKPLGKLALQAKTNQKLEMIKQYGFTFLGWWTLLWAISWGGLYVALDNGLMGGQDGIELLSKIPYVDNFVDVEKLNLGENSKEWGNLGVSFVMNELLEIGRFPIAVATTPVVAKALGLRKKSD</sequence>
<feature type="domain" description="DUF1279" evidence="2">
    <location>
        <begin position="142"/>
        <end position="229"/>
    </location>
</feature>
<accession>A0A5B8MRP8</accession>
<dbReference type="OrthoDB" id="441016at2759"/>
<dbReference type="InterPro" id="IPR009688">
    <property type="entry name" value="FAM210A/B-like_dom"/>
</dbReference>
<dbReference type="InterPro" id="IPR045866">
    <property type="entry name" value="FAM210A/B-like"/>
</dbReference>
<dbReference type="GO" id="GO:0005739">
    <property type="term" value="C:mitochondrion"/>
    <property type="evidence" value="ECO:0007669"/>
    <property type="project" value="TreeGrafter"/>
</dbReference>